<reference evidence="1 2" key="1">
    <citation type="journal article" date="2018" name="Sci. Adv.">
        <title>Multi-heme cytochromes provide a pathway for survival in energy-limited environments.</title>
        <authorList>
            <person name="Deng X."/>
            <person name="Dohmae N."/>
            <person name="Nealson K.H."/>
            <person name="Hashimoto K."/>
            <person name="Okamoto A."/>
        </authorList>
    </citation>
    <scope>NUCLEOTIDE SEQUENCE [LARGE SCALE GENOMIC DNA]</scope>
    <source>
        <strain evidence="1 2">IS5</strain>
    </source>
</reference>
<evidence type="ECO:0000313" key="1">
    <source>
        <dbReference type="EMBL" id="BBD09998.1"/>
    </source>
</evidence>
<organism evidence="1 2">
    <name type="scientific">Desulfovibrio ferrophilus</name>
    <dbReference type="NCBI Taxonomy" id="241368"/>
    <lineage>
        <taxon>Bacteria</taxon>
        <taxon>Pseudomonadati</taxon>
        <taxon>Thermodesulfobacteriota</taxon>
        <taxon>Desulfovibrionia</taxon>
        <taxon>Desulfovibrionales</taxon>
        <taxon>Desulfovibrionaceae</taxon>
        <taxon>Desulfovibrio</taxon>
    </lineage>
</organism>
<accession>A0A2Z6B3I8</accession>
<dbReference type="KEGG" id="dfl:DFE_3272"/>
<dbReference type="Proteomes" id="UP000269883">
    <property type="component" value="Chromosome"/>
</dbReference>
<dbReference type="AlphaFoldDB" id="A0A2Z6B3I8"/>
<evidence type="ECO:0000313" key="2">
    <source>
        <dbReference type="Proteomes" id="UP000269883"/>
    </source>
</evidence>
<dbReference type="OrthoDB" id="5458950at2"/>
<proteinExistence type="predicted"/>
<sequence length="194" mass="22373">MTLFADDEAAKKLFIHAAKTRPVLADIVKSSRVATARRGNIYSKTSSDAQRNEIWKTCSCFLEYHLSHYRDGFVQEEPHIRNIQRLQQKVTEKHGGALQGQNMRFGTAQKFLNLALKYLWVHGEIKEPPHLPVDRLIAQNVGADYLWTQNDDANEYQHAIECCQRVSQHYGLSLARWELHYWNLTVLSARIGNP</sequence>
<protein>
    <submittedName>
        <fullName evidence="1">Uncharacterized protein</fullName>
    </submittedName>
</protein>
<keyword evidence="2" id="KW-1185">Reference proteome</keyword>
<dbReference type="RefSeq" id="WP_126380995.1">
    <property type="nucleotide sequence ID" value="NZ_AP017378.1"/>
</dbReference>
<gene>
    <name evidence="1" type="ORF">DFE_3272</name>
</gene>
<name>A0A2Z6B3I8_9BACT</name>
<dbReference type="EMBL" id="AP017378">
    <property type="protein sequence ID" value="BBD09998.1"/>
    <property type="molecule type" value="Genomic_DNA"/>
</dbReference>